<name>A0A0H2RVB8_9AGAM</name>
<keyword evidence="1" id="KW-0472">Membrane</keyword>
<dbReference type="SUPFAM" id="SSF51905">
    <property type="entry name" value="FAD/NAD(P)-binding domain"/>
    <property type="match status" value="1"/>
</dbReference>
<reference evidence="2 3" key="1">
    <citation type="submission" date="2015-04" db="EMBL/GenBank/DDBJ databases">
        <title>Complete genome sequence of Schizopora paradoxa KUC8140, a cosmopolitan wood degrader in East Asia.</title>
        <authorList>
            <consortium name="DOE Joint Genome Institute"/>
            <person name="Min B."/>
            <person name="Park H."/>
            <person name="Jang Y."/>
            <person name="Kim J.-J."/>
            <person name="Kim K.H."/>
            <person name="Pangilinan J."/>
            <person name="Lipzen A."/>
            <person name="Riley R."/>
            <person name="Grigoriev I.V."/>
            <person name="Spatafora J.W."/>
            <person name="Choi I.-G."/>
        </authorList>
    </citation>
    <scope>NUCLEOTIDE SEQUENCE [LARGE SCALE GENOMIC DNA]</scope>
    <source>
        <strain evidence="2 3">KUC8140</strain>
    </source>
</reference>
<keyword evidence="3" id="KW-1185">Reference proteome</keyword>
<dbReference type="InterPro" id="IPR036188">
    <property type="entry name" value="FAD/NAD-bd_sf"/>
</dbReference>
<dbReference type="EMBL" id="KQ086078">
    <property type="protein sequence ID" value="KLO08766.1"/>
    <property type="molecule type" value="Genomic_DNA"/>
</dbReference>
<proteinExistence type="predicted"/>
<keyword evidence="1" id="KW-1133">Transmembrane helix</keyword>
<feature type="transmembrane region" description="Helical" evidence="1">
    <location>
        <begin position="12"/>
        <end position="33"/>
    </location>
</feature>
<protein>
    <recommendedName>
        <fullName evidence="4">FAD/NAD(P)-binding domain-containing protein</fullName>
    </recommendedName>
</protein>
<dbReference type="Gene3D" id="3.50.50.60">
    <property type="entry name" value="FAD/NAD(P)-binding domain"/>
    <property type="match status" value="1"/>
</dbReference>
<dbReference type="OrthoDB" id="10051892at2759"/>
<dbReference type="InParanoid" id="A0A0H2RVB8"/>
<dbReference type="Proteomes" id="UP000053477">
    <property type="component" value="Unassembled WGS sequence"/>
</dbReference>
<gene>
    <name evidence="2" type="ORF">SCHPADRAFT_944179</name>
</gene>
<organism evidence="2 3">
    <name type="scientific">Schizopora paradoxa</name>
    <dbReference type="NCBI Taxonomy" id="27342"/>
    <lineage>
        <taxon>Eukaryota</taxon>
        <taxon>Fungi</taxon>
        <taxon>Dikarya</taxon>
        <taxon>Basidiomycota</taxon>
        <taxon>Agaricomycotina</taxon>
        <taxon>Agaricomycetes</taxon>
        <taxon>Hymenochaetales</taxon>
        <taxon>Schizoporaceae</taxon>
        <taxon>Schizopora</taxon>
    </lineage>
</organism>
<sequence>MVLLSEVLSTIAVSVIATILWRIGGSLLSDYFYRRYTVTKELLNIGKARSESERIPGTAVICGGSIAGLWAARICADHFEYVAIVDPEAWLATDDGITPLYDDKGDKLVDTPHHPRTRLHQYFAGHVFWNLTLLALRRLFPDFDEELLKRDGRIGEAEMNSYTCSGRFFRSPRVWYPNGRAPEMFVCSREAYERLLRFLVVKYSSRIRRIAGTVTGIKPYADDPQKIESAIVSQSSPTGVNTSEVSAALVVDCTGGTQAGFKWVKKLYSKSVHQEEDPGRWKSLVTSYDIHSSWRAYDFFVPPELRASLPVPGGYDKCSWLYGFVPFLGNETKYFVIYRVEGHRIRFSFYGATVDFNLLEQLLKVNDEEMVFNGKLPCMNWIHYEKAPFVPSNFVAIGDAVMKVNPTFGQGCTKACVGAIVLDSLLRSRCVTNGKLTPGFSSKFFDTQFDKIADAWDGTKPLDYMFSTTTPAKGERLEDEKMKGSLALLLLELATKDLEIDALLVHIRQFIAPTTDLFAPWVLWRLLKFGLGRKIERSFQKTS</sequence>
<evidence type="ECO:0008006" key="4">
    <source>
        <dbReference type="Google" id="ProtNLM"/>
    </source>
</evidence>
<accession>A0A0H2RVB8</accession>
<keyword evidence="1" id="KW-0812">Transmembrane</keyword>
<dbReference type="AlphaFoldDB" id="A0A0H2RVB8"/>
<evidence type="ECO:0000313" key="3">
    <source>
        <dbReference type="Proteomes" id="UP000053477"/>
    </source>
</evidence>
<evidence type="ECO:0000256" key="1">
    <source>
        <dbReference type="SAM" id="Phobius"/>
    </source>
</evidence>
<evidence type="ECO:0000313" key="2">
    <source>
        <dbReference type="EMBL" id="KLO08766.1"/>
    </source>
</evidence>